<keyword evidence="4" id="KW-0547">Nucleotide-binding</keyword>
<gene>
    <name evidence="7" type="ORF">UX78_C0018G0003</name>
</gene>
<accession>A0A0G1REX3</accession>
<evidence type="ECO:0000256" key="2">
    <source>
        <dbReference type="ARBA" id="ARBA00013061"/>
    </source>
</evidence>
<dbReference type="InterPro" id="IPR001576">
    <property type="entry name" value="Phosphoglycerate_kinase"/>
</dbReference>
<keyword evidence="5 7" id="KW-0418">Kinase</keyword>
<comment type="caution">
    <text evidence="7">The sequence shown here is derived from an EMBL/GenBank/DDBJ whole genome shotgun (WGS) entry which is preliminary data.</text>
</comment>
<evidence type="ECO:0000256" key="6">
    <source>
        <dbReference type="ARBA" id="ARBA00022840"/>
    </source>
</evidence>
<dbReference type="PANTHER" id="PTHR11406:SF23">
    <property type="entry name" value="PHOSPHOGLYCERATE KINASE 1, CHLOROPLASTIC-RELATED"/>
    <property type="match status" value="1"/>
</dbReference>
<protein>
    <recommendedName>
        <fullName evidence="2">phosphoglycerate kinase</fullName>
        <ecNumber evidence="2">2.7.2.3</ecNumber>
    </recommendedName>
</protein>
<dbReference type="GO" id="GO:0004618">
    <property type="term" value="F:phosphoglycerate kinase activity"/>
    <property type="evidence" value="ECO:0007669"/>
    <property type="project" value="UniProtKB-EC"/>
</dbReference>
<evidence type="ECO:0000256" key="5">
    <source>
        <dbReference type="ARBA" id="ARBA00022777"/>
    </source>
</evidence>
<dbReference type="GO" id="GO:0006096">
    <property type="term" value="P:glycolytic process"/>
    <property type="evidence" value="ECO:0007669"/>
    <property type="project" value="InterPro"/>
</dbReference>
<evidence type="ECO:0000256" key="1">
    <source>
        <dbReference type="ARBA" id="ARBA00000642"/>
    </source>
</evidence>
<keyword evidence="6" id="KW-0067">ATP-binding</keyword>
<dbReference type="EMBL" id="LCNM01000018">
    <property type="protein sequence ID" value="KKU55607.1"/>
    <property type="molecule type" value="Genomic_DNA"/>
</dbReference>
<dbReference type="GO" id="GO:0043531">
    <property type="term" value="F:ADP binding"/>
    <property type="evidence" value="ECO:0007669"/>
    <property type="project" value="TreeGrafter"/>
</dbReference>
<name>A0A0G1REX3_9BACT</name>
<evidence type="ECO:0000313" key="7">
    <source>
        <dbReference type="EMBL" id="KKU55607.1"/>
    </source>
</evidence>
<dbReference type="Gene3D" id="3.40.50.1260">
    <property type="entry name" value="Phosphoglycerate kinase, N-terminal domain"/>
    <property type="match status" value="3"/>
</dbReference>
<evidence type="ECO:0000313" key="8">
    <source>
        <dbReference type="Proteomes" id="UP000034607"/>
    </source>
</evidence>
<dbReference type="Proteomes" id="UP000034607">
    <property type="component" value="Unassembled WGS sequence"/>
</dbReference>
<dbReference type="GO" id="GO:0005524">
    <property type="term" value="F:ATP binding"/>
    <property type="evidence" value="ECO:0007669"/>
    <property type="project" value="UniProtKB-KW"/>
</dbReference>
<dbReference type="EC" id="2.7.2.3" evidence="2"/>
<sequence>MKDRLPLVINTEVGGKKVLVRGDMDVDDGDNPRANSVREMVRWLLGKKAGKVKVIGHTGTALNLASQLQEEFVGVEFDDKLRDNPGETQNVEEFARRISSGWEVYVNEAFATSHRLHASIISLPQVMKRQGKDVCLGLRFGKEIEMLSQVWDKPGRRVLVIGGVKVGDKQRLAEVMRGKFAAVLKGGLLPGVELRPDGLDLADGVIENYVKVIGEAEVIVAAGVMGKYEDPNAEKGTRMILEAIAASPAYKVAGGGDIEMAISQYGLTGKFDWISVGGGAMLEYLATGTLPGIEAMYT</sequence>
<dbReference type="InterPro" id="IPR036043">
    <property type="entry name" value="Phosphoglycerate_kinase_sf"/>
</dbReference>
<organism evidence="7 8">
    <name type="scientific">Candidatus Amesbacteria bacterium GW2011_GWA2_47_11</name>
    <dbReference type="NCBI Taxonomy" id="1618357"/>
    <lineage>
        <taxon>Bacteria</taxon>
        <taxon>Candidatus Amesiibacteriota</taxon>
    </lineage>
</organism>
<dbReference type="SUPFAM" id="SSF53748">
    <property type="entry name" value="Phosphoglycerate kinase"/>
    <property type="match status" value="1"/>
</dbReference>
<dbReference type="InterPro" id="IPR015824">
    <property type="entry name" value="Phosphoglycerate_kinase_N"/>
</dbReference>
<dbReference type="Pfam" id="PF00162">
    <property type="entry name" value="PGK"/>
    <property type="match status" value="2"/>
</dbReference>
<dbReference type="AlphaFoldDB" id="A0A0G1REX3"/>
<dbReference type="GO" id="GO:0005829">
    <property type="term" value="C:cytosol"/>
    <property type="evidence" value="ECO:0007669"/>
    <property type="project" value="TreeGrafter"/>
</dbReference>
<comment type="catalytic activity">
    <reaction evidence="1">
        <text>(2R)-3-phosphoglycerate + ATP = (2R)-3-phospho-glyceroyl phosphate + ADP</text>
        <dbReference type="Rhea" id="RHEA:14801"/>
        <dbReference type="ChEBI" id="CHEBI:30616"/>
        <dbReference type="ChEBI" id="CHEBI:57604"/>
        <dbReference type="ChEBI" id="CHEBI:58272"/>
        <dbReference type="ChEBI" id="CHEBI:456216"/>
        <dbReference type="EC" id="2.7.2.3"/>
    </reaction>
</comment>
<dbReference type="GO" id="GO:0006094">
    <property type="term" value="P:gluconeogenesis"/>
    <property type="evidence" value="ECO:0007669"/>
    <property type="project" value="TreeGrafter"/>
</dbReference>
<reference evidence="7 8" key="1">
    <citation type="journal article" date="2015" name="Nature">
        <title>rRNA introns, odd ribosomes, and small enigmatic genomes across a large radiation of phyla.</title>
        <authorList>
            <person name="Brown C.T."/>
            <person name="Hug L.A."/>
            <person name="Thomas B.C."/>
            <person name="Sharon I."/>
            <person name="Castelle C.J."/>
            <person name="Singh A."/>
            <person name="Wilkins M.J."/>
            <person name="Williams K.H."/>
            <person name="Banfield J.F."/>
        </authorList>
    </citation>
    <scope>NUCLEOTIDE SEQUENCE [LARGE SCALE GENOMIC DNA]</scope>
</reference>
<dbReference type="PANTHER" id="PTHR11406">
    <property type="entry name" value="PHOSPHOGLYCERATE KINASE"/>
    <property type="match status" value="1"/>
</dbReference>
<evidence type="ECO:0000256" key="3">
    <source>
        <dbReference type="ARBA" id="ARBA00022679"/>
    </source>
</evidence>
<proteinExistence type="predicted"/>
<evidence type="ECO:0000256" key="4">
    <source>
        <dbReference type="ARBA" id="ARBA00022741"/>
    </source>
</evidence>
<keyword evidence="3" id="KW-0808">Transferase</keyword>